<dbReference type="Proteomes" id="UP000029120">
    <property type="component" value="Chromosome 6"/>
</dbReference>
<dbReference type="EMBL" id="CM002874">
    <property type="protein sequence ID" value="KFK31873.1"/>
    <property type="molecule type" value="Genomic_DNA"/>
</dbReference>
<keyword evidence="2" id="KW-1185">Reference proteome</keyword>
<evidence type="ECO:0000313" key="1">
    <source>
        <dbReference type="EMBL" id="KFK31873.1"/>
    </source>
</evidence>
<accession>A0A087GPS1</accession>
<dbReference type="Gramene" id="KFK31873">
    <property type="protein sequence ID" value="KFK31873"/>
    <property type="gene ID" value="AALP_AA6G169600"/>
</dbReference>
<organism evidence="1 2">
    <name type="scientific">Arabis alpina</name>
    <name type="common">Alpine rock-cress</name>
    <dbReference type="NCBI Taxonomy" id="50452"/>
    <lineage>
        <taxon>Eukaryota</taxon>
        <taxon>Viridiplantae</taxon>
        <taxon>Streptophyta</taxon>
        <taxon>Embryophyta</taxon>
        <taxon>Tracheophyta</taxon>
        <taxon>Spermatophyta</taxon>
        <taxon>Magnoliopsida</taxon>
        <taxon>eudicotyledons</taxon>
        <taxon>Gunneridae</taxon>
        <taxon>Pentapetalae</taxon>
        <taxon>rosids</taxon>
        <taxon>malvids</taxon>
        <taxon>Brassicales</taxon>
        <taxon>Brassicaceae</taxon>
        <taxon>Arabideae</taxon>
        <taxon>Arabis</taxon>
    </lineage>
</organism>
<sequence>MALIGFQYHDLVSHLVTLLLMQLQLGLEIRNPFCRHFLLTLKFTAAFPTFKTRRLFEQTSVS</sequence>
<name>A0A087GPS1_ARAAL</name>
<dbReference type="AlphaFoldDB" id="A0A087GPS1"/>
<gene>
    <name evidence="1" type="ordered locus">AALP_Aa6g169600</name>
</gene>
<proteinExistence type="predicted"/>
<evidence type="ECO:0000313" key="2">
    <source>
        <dbReference type="Proteomes" id="UP000029120"/>
    </source>
</evidence>
<protein>
    <submittedName>
        <fullName evidence="1">Uncharacterized protein</fullName>
    </submittedName>
</protein>
<reference evidence="2" key="1">
    <citation type="journal article" date="2015" name="Nat. Plants">
        <title>Genome expansion of Arabis alpina linked with retrotransposition and reduced symmetric DNA methylation.</title>
        <authorList>
            <person name="Willing E.M."/>
            <person name="Rawat V."/>
            <person name="Mandakova T."/>
            <person name="Maumus F."/>
            <person name="James G.V."/>
            <person name="Nordstroem K.J."/>
            <person name="Becker C."/>
            <person name="Warthmann N."/>
            <person name="Chica C."/>
            <person name="Szarzynska B."/>
            <person name="Zytnicki M."/>
            <person name="Albani M.C."/>
            <person name="Kiefer C."/>
            <person name="Bergonzi S."/>
            <person name="Castaings L."/>
            <person name="Mateos J.L."/>
            <person name="Berns M.C."/>
            <person name="Bujdoso N."/>
            <person name="Piofczyk T."/>
            <person name="de Lorenzo L."/>
            <person name="Barrero-Sicilia C."/>
            <person name="Mateos I."/>
            <person name="Piednoel M."/>
            <person name="Hagmann J."/>
            <person name="Chen-Min-Tao R."/>
            <person name="Iglesias-Fernandez R."/>
            <person name="Schuster S.C."/>
            <person name="Alonso-Blanco C."/>
            <person name="Roudier F."/>
            <person name="Carbonero P."/>
            <person name="Paz-Ares J."/>
            <person name="Davis S.J."/>
            <person name="Pecinka A."/>
            <person name="Quesneville H."/>
            <person name="Colot V."/>
            <person name="Lysak M.A."/>
            <person name="Weigel D."/>
            <person name="Coupland G."/>
            <person name="Schneeberger K."/>
        </authorList>
    </citation>
    <scope>NUCLEOTIDE SEQUENCE [LARGE SCALE GENOMIC DNA]</scope>
    <source>
        <strain evidence="2">cv. Pajares</strain>
    </source>
</reference>